<dbReference type="EMBL" id="CP036274">
    <property type="protein sequence ID" value="QDU30029.1"/>
    <property type="molecule type" value="Genomic_DNA"/>
</dbReference>
<name>A0A517YIH6_9BACT</name>
<organism evidence="1 2">
    <name type="scientific">Anatilimnocola aggregata</name>
    <dbReference type="NCBI Taxonomy" id="2528021"/>
    <lineage>
        <taxon>Bacteria</taxon>
        <taxon>Pseudomonadati</taxon>
        <taxon>Planctomycetota</taxon>
        <taxon>Planctomycetia</taxon>
        <taxon>Pirellulales</taxon>
        <taxon>Pirellulaceae</taxon>
        <taxon>Anatilimnocola</taxon>
    </lineage>
</organism>
<accession>A0A517YIH6</accession>
<reference evidence="1 2" key="1">
    <citation type="submission" date="2019-02" db="EMBL/GenBank/DDBJ databases">
        <title>Deep-cultivation of Planctomycetes and their phenomic and genomic characterization uncovers novel biology.</title>
        <authorList>
            <person name="Wiegand S."/>
            <person name="Jogler M."/>
            <person name="Boedeker C."/>
            <person name="Pinto D."/>
            <person name="Vollmers J."/>
            <person name="Rivas-Marin E."/>
            <person name="Kohn T."/>
            <person name="Peeters S.H."/>
            <person name="Heuer A."/>
            <person name="Rast P."/>
            <person name="Oberbeckmann S."/>
            <person name="Bunk B."/>
            <person name="Jeske O."/>
            <person name="Meyerdierks A."/>
            <person name="Storesund J.E."/>
            <person name="Kallscheuer N."/>
            <person name="Luecker S."/>
            <person name="Lage O.M."/>
            <person name="Pohl T."/>
            <person name="Merkel B.J."/>
            <person name="Hornburger P."/>
            <person name="Mueller R.-W."/>
            <person name="Bruemmer F."/>
            <person name="Labrenz M."/>
            <person name="Spormann A.M."/>
            <person name="Op den Camp H."/>
            <person name="Overmann J."/>
            <person name="Amann R."/>
            <person name="Jetten M.S.M."/>
            <person name="Mascher T."/>
            <person name="Medema M.H."/>
            <person name="Devos D.P."/>
            <person name="Kaster A.-K."/>
            <person name="Ovreas L."/>
            <person name="Rohde M."/>
            <person name="Galperin M.Y."/>
            <person name="Jogler C."/>
        </authorList>
    </citation>
    <scope>NUCLEOTIDE SEQUENCE [LARGE SCALE GENOMIC DNA]</scope>
    <source>
        <strain evidence="1 2">ETA_A8</strain>
    </source>
</reference>
<evidence type="ECO:0000313" key="1">
    <source>
        <dbReference type="EMBL" id="QDU30029.1"/>
    </source>
</evidence>
<keyword evidence="2" id="KW-1185">Reference proteome</keyword>
<dbReference type="Proteomes" id="UP000315017">
    <property type="component" value="Chromosome"/>
</dbReference>
<dbReference type="RefSeq" id="WP_145094812.1">
    <property type="nucleotide sequence ID" value="NZ_CP036274.1"/>
</dbReference>
<dbReference type="KEGG" id="aagg:ETAA8_51470"/>
<sequence length="160" mass="17800">MSLFEDSRFQWRETYFVLFDAKNRPSSAAVKKALQELKAGLNINEATDSDDGNLEGMSLLSHIDSSGIDITYIEGDEVREQITELKKEFRGQALTAEEKAKFDRMLLCNARFDVFHFEEMGDSIDDDDGPLDPGTLLLVLARLAKLCHGVAVDPQSGGLL</sequence>
<dbReference type="AlphaFoldDB" id="A0A517YIH6"/>
<dbReference type="OrthoDB" id="265526at2"/>
<protein>
    <submittedName>
        <fullName evidence="1">Uncharacterized protein</fullName>
    </submittedName>
</protein>
<gene>
    <name evidence="1" type="ORF">ETAA8_51470</name>
</gene>
<evidence type="ECO:0000313" key="2">
    <source>
        <dbReference type="Proteomes" id="UP000315017"/>
    </source>
</evidence>
<proteinExistence type="predicted"/>